<comment type="caution">
    <text evidence="8">The sequence shown here is derived from an EMBL/GenBank/DDBJ whole genome shotgun (WGS) entry which is preliminary data.</text>
</comment>
<name>A0A7J6GG48_CANSA</name>
<dbReference type="Proteomes" id="UP000525078">
    <property type="component" value="Unassembled WGS sequence"/>
</dbReference>
<keyword evidence="2 4" id="KW-0442">Lipid degradation</keyword>
<feature type="short sequence motif" description="GXGXXG" evidence="4">
    <location>
        <begin position="23"/>
        <end position="28"/>
    </location>
</feature>
<feature type="domain" description="PNPLA" evidence="6">
    <location>
        <begin position="19"/>
        <end position="259"/>
    </location>
</feature>
<evidence type="ECO:0000256" key="3">
    <source>
        <dbReference type="ARBA" id="ARBA00023098"/>
    </source>
</evidence>
<feature type="short sequence motif" description="DGA/G" evidence="4">
    <location>
        <begin position="246"/>
        <end position="248"/>
    </location>
</feature>
<evidence type="ECO:0000313" key="8">
    <source>
        <dbReference type="EMBL" id="KAF4381865.1"/>
    </source>
</evidence>
<keyword evidence="4 5" id="KW-0378">Hydrolase</keyword>
<evidence type="ECO:0000313" key="10">
    <source>
        <dbReference type="Proteomes" id="UP000583929"/>
    </source>
</evidence>
<keyword evidence="3 4" id="KW-0443">Lipid metabolism</keyword>
<evidence type="ECO:0000313" key="7">
    <source>
        <dbReference type="EMBL" id="KAF4363111.1"/>
    </source>
</evidence>
<reference evidence="9 10" key="1">
    <citation type="journal article" date="2020" name="bioRxiv">
        <title>Sequence and annotation of 42 cannabis genomes reveals extensive copy number variation in cannabinoid synthesis and pathogen resistance genes.</title>
        <authorList>
            <person name="Mckernan K.J."/>
            <person name="Helbert Y."/>
            <person name="Kane L.T."/>
            <person name="Ebling H."/>
            <person name="Zhang L."/>
            <person name="Liu B."/>
            <person name="Eaton Z."/>
            <person name="Mclaughlin S."/>
            <person name="Kingan S."/>
            <person name="Baybayan P."/>
            <person name="Concepcion G."/>
            <person name="Jordan M."/>
            <person name="Riva A."/>
            <person name="Barbazuk W."/>
            <person name="Harkins T."/>
        </authorList>
    </citation>
    <scope>NUCLEOTIDE SEQUENCE [LARGE SCALE GENOMIC DNA]</scope>
    <source>
        <strain evidence="9 10">cv. Jamaican Lion 4</strain>
        <strain evidence="8">Father</strain>
        <strain evidence="7">Mother</strain>
        <tissue evidence="8">Leaf</tissue>
    </source>
</reference>
<keyword evidence="10" id="KW-1185">Reference proteome</keyword>
<evidence type="ECO:0000256" key="1">
    <source>
        <dbReference type="ARBA" id="ARBA00010240"/>
    </source>
</evidence>
<gene>
    <name evidence="7" type="ORF">F8388_013475</name>
    <name evidence="8" type="ORF">G4B88_001160</name>
</gene>
<dbReference type="GO" id="GO:0016042">
    <property type="term" value="P:lipid catabolic process"/>
    <property type="evidence" value="ECO:0007669"/>
    <property type="project" value="UniProtKB-UniRule"/>
</dbReference>
<feature type="active site" description="Proton acceptor" evidence="4">
    <location>
        <position position="246"/>
    </location>
</feature>
<comment type="similarity">
    <text evidence="1 5">Belongs to the patatin family.</text>
</comment>
<feature type="active site" description="Nucleophile" evidence="4">
    <location>
        <position position="64"/>
    </location>
</feature>
<dbReference type="PROSITE" id="PS51635">
    <property type="entry name" value="PNPLA"/>
    <property type="match status" value="1"/>
</dbReference>
<organism evidence="8 10">
    <name type="scientific">Cannabis sativa</name>
    <name type="common">Hemp</name>
    <name type="synonym">Marijuana</name>
    <dbReference type="NCBI Taxonomy" id="3483"/>
    <lineage>
        <taxon>Eukaryota</taxon>
        <taxon>Viridiplantae</taxon>
        <taxon>Streptophyta</taxon>
        <taxon>Embryophyta</taxon>
        <taxon>Tracheophyta</taxon>
        <taxon>Spermatophyta</taxon>
        <taxon>Magnoliopsida</taxon>
        <taxon>eudicotyledons</taxon>
        <taxon>Gunneridae</taxon>
        <taxon>Pentapetalae</taxon>
        <taxon>rosids</taxon>
        <taxon>fabids</taxon>
        <taxon>Rosales</taxon>
        <taxon>Cannabaceae</taxon>
        <taxon>Cannabis</taxon>
    </lineage>
</organism>
<accession>A0A7J6GG48</accession>
<dbReference type="InterPro" id="IPR002641">
    <property type="entry name" value="PNPLA_dom"/>
</dbReference>
<evidence type="ECO:0000256" key="2">
    <source>
        <dbReference type="ARBA" id="ARBA00022963"/>
    </source>
</evidence>
<dbReference type="SUPFAM" id="SSF52151">
    <property type="entry name" value="FabD/lysophospholipase-like"/>
    <property type="match status" value="1"/>
</dbReference>
<evidence type="ECO:0000256" key="5">
    <source>
        <dbReference type="RuleBase" id="RU361262"/>
    </source>
</evidence>
<dbReference type="PANTHER" id="PTHR32176">
    <property type="entry name" value="XYLOSE ISOMERASE"/>
    <property type="match status" value="1"/>
</dbReference>
<feature type="short sequence motif" description="GXSXG" evidence="4">
    <location>
        <begin position="62"/>
        <end position="66"/>
    </location>
</feature>
<sequence>MSDFNYYNIGVEGDTTTILSIDGGGVRGIIPGVFLDYLESKLKELDDNKNARVADYFDVMSGTSTGGLITTMISTPNDKGRPLFAAKDIVPFYKEECPKIFSNSSTTTLYNRSSYPNNNNGVAVEMHLKHSENSHEMNLKISNKASDNDDNKSSLGSPTYDGNYLHELLRKVLMEKRLSNTLTKMVILTYDIYKLLPVVFSSFEVNNGNEELDAKLADICISTSAAPTYFPAYKFSNKNVEFNMIDGGVAANNPTMAAITEVVKSRVKKIDIERRKGKRKREEQNRDLVDSPPHLLVLSLGTGAAKNVGKYDVDTVNNWSVVNWINDPIWNLFGNPDRPILEILLDANADMVDHYTTMFFNSSHNQENFLRIQDSTLPKELAAMDNASPENMDKLEQFAKDMLKKPVTRLNLPTSQRIVVDQNQTYQLALDKFAEKLIAIKKSRAKLADSQD</sequence>
<dbReference type="GO" id="GO:0004620">
    <property type="term" value="F:phospholipase activity"/>
    <property type="evidence" value="ECO:0007669"/>
    <property type="project" value="TreeGrafter"/>
</dbReference>
<dbReference type="Proteomes" id="UP000583929">
    <property type="component" value="Unassembled WGS sequence"/>
</dbReference>
<dbReference type="Gene3D" id="3.40.1090.10">
    <property type="entry name" value="Cytosolic phospholipase A2 catalytic domain"/>
    <property type="match status" value="1"/>
</dbReference>
<evidence type="ECO:0000259" key="6">
    <source>
        <dbReference type="PROSITE" id="PS51635"/>
    </source>
</evidence>
<comment type="domain">
    <text evidence="5">The nitrogen atoms of the two glycine residues in the GGXR motif define the oxyanion hole, and stabilize the oxyanion that forms during the nucleophilic attack by the catalytic serine during substrate cleavage.</text>
</comment>
<dbReference type="PANTHER" id="PTHR32176:SF92">
    <property type="entry name" value="XYLOSE ISOMERASE"/>
    <property type="match status" value="1"/>
</dbReference>
<dbReference type="EMBL" id="JAATIQ010000107">
    <property type="protein sequence ID" value="KAF4381865.1"/>
    <property type="molecule type" value="Genomic_DNA"/>
</dbReference>
<dbReference type="Pfam" id="PF01734">
    <property type="entry name" value="Patatin"/>
    <property type="match status" value="1"/>
</dbReference>
<dbReference type="GO" id="GO:0047372">
    <property type="term" value="F:monoacylglycerol lipase activity"/>
    <property type="evidence" value="ECO:0007669"/>
    <property type="project" value="TreeGrafter"/>
</dbReference>
<proteinExistence type="inferred from homology"/>
<dbReference type="EMBL" id="JAATIP010000178">
    <property type="protein sequence ID" value="KAF4363111.1"/>
    <property type="molecule type" value="Genomic_DNA"/>
</dbReference>
<dbReference type="AlphaFoldDB" id="A0A7J6GG48"/>
<evidence type="ECO:0000313" key="9">
    <source>
        <dbReference type="Proteomes" id="UP000525078"/>
    </source>
</evidence>
<comment type="function">
    <text evidence="5">Lipolytic acyl hydrolase (LAH).</text>
</comment>
<protein>
    <recommendedName>
        <fullName evidence="5">Patatin</fullName>
        <ecNumber evidence="5">3.1.1.-</ecNumber>
    </recommendedName>
</protein>
<dbReference type="InterPro" id="IPR016035">
    <property type="entry name" value="Acyl_Trfase/lysoPLipase"/>
</dbReference>
<evidence type="ECO:0000256" key="4">
    <source>
        <dbReference type="PROSITE-ProRule" id="PRU01161"/>
    </source>
</evidence>
<dbReference type="EC" id="3.1.1.-" evidence="5"/>